<dbReference type="HOGENOM" id="CLU_801736_0_0_1"/>
<name>N1PJR3_DOTSN</name>
<feature type="compositionally biased region" description="Polar residues" evidence="1">
    <location>
        <begin position="302"/>
        <end position="321"/>
    </location>
</feature>
<gene>
    <name evidence="2" type="ORF">DOTSEDRAFT_25971</name>
</gene>
<keyword evidence="3" id="KW-1185">Reference proteome</keyword>
<evidence type="ECO:0000256" key="1">
    <source>
        <dbReference type="SAM" id="MobiDB-lite"/>
    </source>
</evidence>
<reference evidence="2 3" key="2">
    <citation type="journal article" date="2012" name="PLoS Pathog.">
        <title>Diverse lifestyles and strategies of plant pathogenesis encoded in the genomes of eighteen Dothideomycetes fungi.</title>
        <authorList>
            <person name="Ohm R.A."/>
            <person name="Feau N."/>
            <person name="Henrissat B."/>
            <person name="Schoch C.L."/>
            <person name="Horwitz B.A."/>
            <person name="Barry K.W."/>
            <person name="Condon B.J."/>
            <person name="Copeland A.C."/>
            <person name="Dhillon B."/>
            <person name="Glaser F."/>
            <person name="Hesse C.N."/>
            <person name="Kosti I."/>
            <person name="LaButti K."/>
            <person name="Lindquist E.A."/>
            <person name="Lucas S."/>
            <person name="Salamov A.A."/>
            <person name="Bradshaw R.E."/>
            <person name="Ciuffetti L."/>
            <person name="Hamelin R.C."/>
            <person name="Kema G.H.J."/>
            <person name="Lawrence C."/>
            <person name="Scott J.A."/>
            <person name="Spatafora J.W."/>
            <person name="Turgeon B.G."/>
            <person name="de Wit P.J.G.M."/>
            <person name="Zhong S."/>
            <person name="Goodwin S.B."/>
            <person name="Grigoriev I.V."/>
        </authorList>
    </citation>
    <scope>NUCLEOTIDE SEQUENCE [LARGE SCALE GENOMIC DNA]</scope>
    <source>
        <strain evidence="3">NZE10 / CBS 128990</strain>
    </source>
</reference>
<proteinExistence type="predicted"/>
<dbReference type="EMBL" id="KB446541">
    <property type="protein sequence ID" value="EME42359.1"/>
    <property type="molecule type" value="Genomic_DNA"/>
</dbReference>
<protein>
    <submittedName>
        <fullName evidence="2">Uncharacterized protein</fullName>
    </submittedName>
</protein>
<dbReference type="InterPro" id="IPR011050">
    <property type="entry name" value="Pectin_lyase_fold/virulence"/>
</dbReference>
<dbReference type="SUPFAM" id="SSF51126">
    <property type="entry name" value="Pectin lyase-like"/>
    <property type="match status" value="1"/>
</dbReference>
<evidence type="ECO:0000313" key="3">
    <source>
        <dbReference type="Proteomes" id="UP000016933"/>
    </source>
</evidence>
<evidence type="ECO:0000313" key="2">
    <source>
        <dbReference type="EMBL" id="EME42359.1"/>
    </source>
</evidence>
<feature type="region of interest" description="Disordered" evidence="1">
    <location>
        <begin position="297"/>
        <end position="321"/>
    </location>
</feature>
<dbReference type="Proteomes" id="UP000016933">
    <property type="component" value="Unassembled WGS sequence"/>
</dbReference>
<dbReference type="AlphaFoldDB" id="N1PJR3"/>
<accession>N1PJR3</accession>
<sequence>MKPSLASGNSAPPGRAFSHYEPAPSVLLSFSRQPGAIVQSGAAVILHEPTRIITLQPGEAITKGSYIFVLNTGGLVAGTTTIPIAAVSNTPAPAVEITAGGDTYTIQNGPSGAVVAGNDIQATLVSGGATRLNGHTIAAGQNGHFVVDGSTDTLPQPTTVEDESPAISWTVASETYFAVSVSNGIIFAGPPTTASLSNGAVITLAGQPISAIGGGAVIVNSTKLSMGGGSAAALAVGSGLAVHLAGTTLTIVDGSQTVLDGISYDVPSKGGGVIVHGNGITSTVLASARATLSIPNVVKAPPTTSTSPEGSRPPASSSGGTMSTAHNVWIHGVMVALLIAIGHINL</sequence>
<reference evidence="3" key="1">
    <citation type="journal article" date="2012" name="PLoS Genet.">
        <title>The genomes of the fungal plant pathogens Cladosporium fulvum and Dothistroma septosporum reveal adaptation to different hosts and lifestyles but also signatures of common ancestry.</title>
        <authorList>
            <person name="de Wit P.J.G.M."/>
            <person name="van der Burgt A."/>
            <person name="Oekmen B."/>
            <person name="Stergiopoulos I."/>
            <person name="Abd-Elsalam K.A."/>
            <person name="Aerts A.L."/>
            <person name="Bahkali A.H."/>
            <person name="Beenen H.G."/>
            <person name="Chettri P."/>
            <person name="Cox M.P."/>
            <person name="Datema E."/>
            <person name="de Vries R.P."/>
            <person name="Dhillon B."/>
            <person name="Ganley A.R."/>
            <person name="Griffiths S.A."/>
            <person name="Guo Y."/>
            <person name="Hamelin R.C."/>
            <person name="Henrissat B."/>
            <person name="Kabir M.S."/>
            <person name="Jashni M.K."/>
            <person name="Kema G."/>
            <person name="Klaubauf S."/>
            <person name="Lapidus A."/>
            <person name="Levasseur A."/>
            <person name="Lindquist E."/>
            <person name="Mehrabi R."/>
            <person name="Ohm R.A."/>
            <person name="Owen T.J."/>
            <person name="Salamov A."/>
            <person name="Schwelm A."/>
            <person name="Schijlen E."/>
            <person name="Sun H."/>
            <person name="van den Burg H.A."/>
            <person name="van Ham R.C.H.J."/>
            <person name="Zhang S."/>
            <person name="Goodwin S.B."/>
            <person name="Grigoriev I.V."/>
            <person name="Collemare J."/>
            <person name="Bradshaw R.E."/>
        </authorList>
    </citation>
    <scope>NUCLEOTIDE SEQUENCE [LARGE SCALE GENOMIC DNA]</scope>
    <source>
        <strain evidence="3">NZE10 / CBS 128990</strain>
    </source>
</reference>
<organism evidence="2 3">
    <name type="scientific">Dothistroma septosporum (strain NZE10 / CBS 128990)</name>
    <name type="common">Red band needle blight fungus</name>
    <name type="synonym">Mycosphaerella pini</name>
    <dbReference type="NCBI Taxonomy" id="675120"/>
    <lineage>
        <taxon>Eukaryota</taxon>
        <taxon>Fungi</taxon>
        <taxon>Dikarya</taxon>
        <taxon>Ascomycota</taxon>
        <taxon>Pezizomycotina</taxon>
        <taxon>Dothideomycetes</taxon>
        <taxon>Dothideomycetidae</taxon>
        <taxon>Mycosphaerellales</taxon>
        <taxon>Mycosphaerellaceae</taxon>
        <taxon>Dothistroma</taxon>
    </lineage>
</organism>